<dbReference type="OrthoDB" id="190071at2759"/>
<organism evidence="2 3">
    <name type="scientific">Tribonema minus</name>
    <dbReference type="NCBI Taxonomy" id="303371"/>
    <lineage>
        <taxon>Eukaryota</taxon>
        <taxon>Sar</taxon>
        <taxon>Stramenopiles</taxon>
        <taxon>Ochrophyta</taxon>
        <taxon>PX clade</taxon>
        <taxon>Xanthophyceae</taxon>
        <taxon>Tribonematales</taxon>
        <taxon>Tribonemataceae</taxon>
        <taxon>Tribonema</taxon>
    </lineage>
</organism>
<comment type="caution">
    <text evidence="2">The sequence shown here is derived from an EMBL/GenBank/DDBJ whole genome shotgun (WGS) entry which is preliminary data.</text>
</comment>
<accession>A0A835YLL6</accession>
<feature type="region of interest" description="Disordered" evidence="1">
    <location>
        <begin position="440"/>
        <end position="464"/>
    </location>
</feature>
<dbReference type="Proteomes" id="UP000664859">
    <property type="component" value="Unassembled WGS sequence"/>
</dbReference>
<dbReference type="AlphaFoldDB" id="A0A835YLL6"/>
<gene>
    <name evidence="2" type="ORF">JKP88DRAFT_331579</name>
</gene>
<name>A0A835YLL6_9STRA</name>
<evidence type="ECO:0000313" key="3">
    <source>
        <dbReference type="Proteomes" id="UP000664859"/>
    </source>
</evidence>
<protein>
    <submittedName>
        <fullName evidence="2">Uncharacterized protein</fullName>
    </submittedName>
</protein>
<reference evidence="2" key="1">
    <citation type="submission" date="2021-02" db="EMBL/GenBank/DDBJ databases">
        <title>First Annotated Genome of the Yellow-green Alga Tribonema minus.</title>
        <authorList>
            <person name="Mahan K.M."/>
        </authorList>
    </citation>
    <scope>NUCLEOTIDE SEQUENCE</scope>
    <source>
        <strain evidence="2">UTEX B ZZ1240</strain>
    </source>
</reference>
<dbReference type="EMBL" id="JAFCMP010000522">
    <property type="protein sequence ID" value="KAG5177751.1"/>
    <property type="molecule type" value="Genomic_DNA"/>
</dbReference>
<proteinExistence type="predicted"/>
<evidence type="ECO:0000313" key="2">
    <source>
        <dbReference type="EMBL" id="KAG5177751.1"/>
    </source>
</evidence>
<feature type="compositionally biased region" description="Low complexity" evidence="1">
    <location>
        <begin position="455"/>
        <end position="464"/>
    </location>
</feature>
<keyword evidence="3" id="KW-1185">Reference proteome</keyword>
<sequence>MRVLVRCRFNESEELLDVAVGDGRKSFKWLGLVAAQRFVALAKPEGRRRHREIRKNNDFRYTNARLLPSRVLTEGNPFCHPDNLLCNEVADGDEVTVLLTDKMAVDGEYKVLQDIKRANEHELHIKAAAIAHEKAMQMKKLIRVQLFSPDKIIAAFDTDWAKIDNPVSQPIDKVVGSPSEQQRIRDMLRENYLSISELFKSYSSAGSGARTDDMDFMEFSVFMYDSKIFPASKSREVIERMFQECCNNGLGRGTNATTGMKLHEFFLALIKMALLKYQVAGAGDVKSYHMGPTAEGGRRAETAQDAVKWLLEEFVTPMLSGLQVKRALERDDILALLFDHHDNMRAVFDKYGKSGSAAAAAAAAASANGASSSDATGSGSGGAMSALNEESLDISGFGMILEDARLLGGKSKSEDELTIKEARQAFAGAQHALCGEDEMQALSSSNSLGPKSPRGDQSQGGSQDQMSYAEFLEGVARVAMLKWEDPTIPLFNKMQWALESVGALAAGGPSHEPHN</sequence>
<evidence type="ECO:0000256" key="1">
    <source>
        <dbReference type="SAM" id="MobiDB-lite"/>
    </source>
</evidence>